<evidence type="ECO:0000313" key="2">
    <source>
        <dbReference type="Proteomes" id="UP000765509"/>
    </source>
</evidence>
<reference evidence="1" key="1">
    <citation type="submission" date="2021-03" db="EMBL/GenBank/DDBJ databases">
        <title>Draft genome sequence of rust myrtle Austropuccinia psidii MF-1, a brazilian biotype.</title>
        <authorList>
            <person name="Quecine M.C."/>
            <person name="Pachon D.M.R."/>
            <person name="Bonatelli M.L."/>
            <person name="Correr F.H."/>
            <person name="Franceschini L.M."/>
            <person name="Leite T.F."/>
            <person name="Margarido G.R.A."/>
            <person name="Almeida C.A."/>
            <person name="Ferrarezi J.A."/>
            <person name="Labate C.A."/>
        </authorList>
    </citation>
    <scope>NUCLEOTIDE SEQUENCE</scope>
    <source>
        <strain evidence="1">MF-1</strain>
    </source>
</reference>
<evidence type="ECO:0000313" key="1">
    <source>
        <dbReference type="EMBL" id="MBW0512263.1"/>
    </source>
</evidence>
<name>A0A9Q3E4N0_9BASI</name>
<organism evidence="1 2">
    <name type="scientific">Austropuccinia psidii MF-1</name>
    <dbReference type="NCBI Taxonomy" id="1389203"/>
    <lineage>
        <taxon>Eukaryota</taxon>
        <taxon>Fungi</taxon>
        <taxon>Dikarya</taxon>
        <taxon>Basidiomycota</taxon>
        <taxon>Pucciniomycotina</taxon>
        <taxon>Pucciniomycetes</taxon>
        <taxon>Pucciniales</taxon>
        <taxon>Sphaerophragmiaceae</taxon>
        <taxon>Austropuccinia</taxon>
    </lineage>
</organism>
<proteinExistence type="predicted"/>
<dbReference type="AlphaFoldDB" id="A0A9Q3E4N0"/>
<dbReference type="EMBL" id="AVOT02022696">
    <property type="protein sequence ID" value="MBW0512263.1"/>
    <property type="molecule type" value="Genomic_DNA"/>
</dbReference>
<keyword evidence="2" id="KW-1185">Reference proteome</keyword>
<dbReference type="Proteomes" id="UP000765509">
    <property type="component" value="Unassembled WGS sequence"/>
</dbReference>
<accession>A0A9Q3E4N0</accession>
<gene>
    <name evidence="1" type="ORF">O181_051978</name>
</gene>
<sequence length="195" mass="22789">MVYKIETATWTPKLELVENQNYQQMGQDAWTFKVETALESAKFNSDKDKALQWFFQQKDILTAIYPDMLEFMIHRRILRQCGDVLEHAVKSRTTESSQAEDIIHILEEVTNKTRIGSSRVNLKARFNKPWKDSVDKNCKENSNNIDYKSGYVMRKCHICQSTTHLPNTCPKKGKINEIEIEKEPDVEKDEVNEDD</sequence>
<dbReference type="OrthoDB" id="2507294at2759"/>
<protein>
    <submittedName>
        <fullName evidence="1">Uncharacterized protein</fullName>
    </submittedName>
</protein>
<comment type="caution">
    <text evidence="1">The sequence shown here is derived from an EMBL/GenBank/DDBJ whole genome shotgun (WGS) entry which is preliminary data.</text>
</comment>